<sequence>MNTKFNRLGSALLLVMAPGVVCPAQATDLLVQRPQLTMGTALHIAQGAVDACRAKGIAVGVTVVDLDGIPQVVLRDTLAPRLTLRISREKAYTAVSFNQPTAQLEGRFPGAYSVPKSPGLLISAGAVPIRAGGQLLGAVGVSGSATGEQDAACAQAGVDAVQADLDLQGQP</sequence>
<evidence type="ECO:0000313" key="2">
    <source>
        <dbReference type="EMBL" id="RNF68135.1"/>
    </source>
</evidence>
<dbReference type="Gene3D" id="3.30.450.150">
    <property type="entry name" value="Haem-degrading domain"/>
    <property type="match status" value="1"/>
</dbReference>
<dbReference type="SUPFAM" id="SSF143744">
    <property type="entry name" value="GlcG-like"/>
    <property type="match status" value="1"/>
</dbReference>
<dbReference type="AlphaFoldDB" id="A0A3M8RII8"/>
<comment type="caution">
    <text evidence="2">The sequence shown here is derived from an EMBL/GenBank/DDBJ whole genome shotgun (WGS) entry which is preliminary data.</text>
</comment>
<proteinExistence type="predicted"/>
<keyword evidence="1" id="KW-0732">Signal</keyword>
<dbReference type="InterPro" id="IPR052517">
    <property type="entry name" value="GlcG_carb_metab_protein"/>
</dbReference>
<dbReference type="PANTHER" id="PTHR34309">
    <property type="entry name" value="SLR1406 PROTEIN"/>
    <property type="match status" value="1"/>
</dbReference>
<feature type="signal peptide" evidence="1">
    <location>
        <begin position="1"/>
        <end position="26"/>
    </location>
</feature>
<dbReference type="Pfam" id="PF03928">
    <property type="entry name" value="HbpS-like"/>
    <property type="match status" value="1"/>
</dbReference>
<dbReference type="RefSeq" id="WP_123102208.1">
    <property type="nucleotide sequence ID" value="NZ_CP127527.1"/>
</dbReference>
<dbReference type="EMBL" id="RIZI01000125">
    <property type="protein sequence ID" value="RNF68135.1"/>
    <property type="molecule type" value="Genomic_DNA"/>
</dbReference>
<dbReference type="InterPro" id="IPR005624">
    <property type="entry name" value="PduO/GlcC-like"/>
</dbReference>
<dbReference type="InterPro" id="IPR038084">
    <property type="entry name" value="PduO/GlcC-like_sf"/>
</dbReference>
<evidence type="ECO:0000256" key="1">
    <source>
        <dbReference type="SAM" id="SignalP"/>
    </source>
</evidence>
<dbReference type="OrthoDB" id="70242at2"/>
<dbReference type="PANTHER" id="PTHR34309:SF10">
    <property type="entry name" value="SLR1406 PROTEIN"/>
    <property type="match status" value="1"/>
</dbReference>
<gene>
    <name evidence="2" type="ORF">EC580_03405</name>
</gene>
<accession>A0A3M8RII8</accession>
<protein>
    <submittedName>
        <fullName evidence="2">Heme-binding protein</fullName>
    </submittedName>
</protein>
<name>A0A3M8RII8_9PROT</name>
<feature type="chain" id="PRO_5018242802" evidence="1">
    <location>
        <begin position="27"/>
        <end position="171"/>
    </location>
</feature>
<organism evidence="2">
    <name type="scientific">Acidithiobacillus sulfuriphilus</name>
    <dbReference type="NCBI Taxonomy" id="1867749"/>
    <lineage>
        <taxon>Bacteria</taxon>
        <taxon>Pseudomonadati</taxon>
        <taxon>Pseudomonadota</taxon>
        <taxon>Acidithiobacillia</taxon>
        <taxon>Acidithiobacillales</taxon>
        <taxon>Acidithiobacillaceae</taxon>
        <taxon>Acidithiobacillus</taxon>
    </lineage>
</organism>
<reference evidence="2" key="1">
    <citation type="submission" date="2018-10" db="EMBL/GenBank/DDBJ databases">
        <title>Acidithiobacillus sulfuriphilus sp. nov.: an extremely acidophilic sulfur-oxidizing chemolithotroph isolated from a neutral pH environment.</title>
        <authorList>
            <person name="Falagan C."/>
            <person name="Moya-Beltran A."/>
            <person name="Quatrini R."/>
            <person name="Johnson D.B."/>
        </authorList>
    </citation>
    <scope>NUCLEOTIDE SEQUENCE [LARGE SCALE GENOMIC DNA]</scope>
    <source>
        <strain evidence="2">CJ-2</strain>
    </source>
</reference>